<organism evidence="3 4">
    <name type="scientific">Shewanella japonica</name>
    <dbReference type="NCBI Taxonomy" id="93973"/>
    <lineage>
        <taxon>Bacteria</taxon>
        <taxon>Pseudomonadati</taxon>
        <taxon>Pseudomonadota</taxon>
        <taxon>Gammaproteobacteria</taxon>
        <taxon>Alteromonadales</taxon>
        <taxon>Shewanellaceae</taxon>
        <taxon>Shewanella</taxon>
    </lineage>
</organism>
<dbReference type="Proteomes" id="UP000191820">
    <property type="component" value="Chromosome"/>
</dbReference>
<sequence>MTNTQPVKLMVFGFMLIAAITVSNQVNAAPSLTHMVQNELGEQVSLNEFEGKVVYVDFWSSWCGPCRKSFPWMNQMHAKYQQQGLAVVAINLDVELSLAQQFLQDFPAEFAVRYDPDSEVARLFALKGMPSSFIFNRQGELVQQHTGFNLDKLEQYEQELVELLQPK</sequence>
<proteinExistence type="predicted"/>
<evidence type="ECO:0000313" key="4">
    <source>
        <dbReference type="Proteomes" id="UP000191820"/>
    </source>
</evidence>
<keyword evidence="1" id="KW-0732">Signal</keyword>
<feature type="chain" id="PRO_5046219183" evidence="1">
    <location>
        <begin position="29"/>
        <end position="167"/>
    </location>
</feature>
<name>A0ABM6JFM8_9GAMM</name>
<dbReference type="PANTHER" id="PTHR42852:SF18">
    <property type="entry name" value="CHROMOSOME UNDETERMINED SCAFFOLD_47, WHOLE GENOME SHOTGUN SEQUENCE"/>
    <property type="match status" value="1"/>
</dbReference>
<dbReference type="CDD" id="cd02966">
    <property type="entry name" value="TlpA_like_family"/>
    <property type="match status" value="1"/>
</dbReference>
<protein>
    <submittedName>
        <fullName evidence="3">Thiol-disulfide oxidoreductase ResA</fullName>
    </submittedName>
</protein>
<keyword evidence="4" id="KW-1185">Reference proteome</keyword>
<gene>
    <name evidence="3" type="ORF">SJ2017_0111</name>
</gene>
<dbReference type="EMBL" id="CP020472">
    <property type="protein sequence ID" value="ARD20460.1"/>
    <property type="molecule type" value="Genomic_DNA"/>
</dbReference>
<dbReference type="InterPro" id="IPR050553">
    <property type="entry name" value="Thioredoxin_ResA/DsbE_sf"/>
</dbReference>
<dbReference type="InterPro" id="IPR013766">
    <property type="entry name" value="Thioredoxin_domain"/>
</dbReference>
<dbReference type="InterPro" id="IPR000866">
    <property type="entry name" value="AhpC/TSA"/>
</dbReference>
<evidence type="ECO:0000256" key="1">
    <source>
        <dbReference type="SAM" id="SignalP"/>
    </source>
</evidence>
<accession>A0ABM6JFM8</accession>
<evidence type="ECO:0000259" key="2">
    <source>
        <dbReference type="PROSITE" id="PS51352"/>
    </source>
</evidence>
<evidence type="ECO:0000313" key="3">
    <source>
        <dbReference type="EMBL" id="ARD20460.1"/>
    </source>
</evidence>
<feature type="signal peptide" evidence="1">
    <location>
        <begin position="1"/>
        <end position="28"/>
    </location>
</feature>
<dbReference type="Gene3D" id="3.40.30.10">
    <property type="entry name" value="Glutaredoxin"/>
    <property type="match status" value="1"/>
</dbReference>
<dbReference type="PANTHER" id="PTHR42852">
    <property type="entry name" value="THIOL:DISULFIDE INTERCHANGE PROTEIN DSBE"/>
    <property type="match status" value="1"/>
</dbReference>
<reference evidence="3 4" key="1">
    <citation type="submission" date="2017-03" db="EMBL/GenBank/DDBJ databases">
        <title>Genome sequencing of Shewanella japonica KCTC 22435.</title>
        <authorList>
            <person name="Kim K.M."/>
        </authorList>
    </citation>
    <scope>NUCLEOTIDE SEQUENCE [LARGE SCALE GENOMIC DNA]</scope>
    <source>
        <strain evidence="3 4">KCTC 22435</strain>
    </source>
</reference>
<dbReference type="SUPFAM" id="SSF52833">
    <property type="entry name" value="Thioredoxin-like"/>
    <property type="match status" value="1"/>
</dbReference>
<dbReference type="Pfam" id="PF00578">
    <property type="entry name" value="AhpC-TSA"/>
    <property type="match status" value="1"/>
</dbReference>
<feature type="domain" description="Thioredoxin" evidence="2">
    <location>
        <begin position="23"/>
        <end position="165"/>
    </location>
</feature>
<dbReference type="PROSITE" id="PS51352">
    <property type="entry name" value="THIOREDOXIN_2"/>
    <property type="match status" value="1"/>
</dbReference>
<dbReference type="InterPro" id="IPR036249">
    <property type="entry name" value="Thioredoxin-like_sf"/>
</dbReference>